<evidence type="ECO:0000313" key="3">
    <source>
        <dbReference type="EMBL" id="PMD64468.1"/>
    </source>
</evidence>
<reference evidence="3 4" key="1">
    <citation type="submission" date="2016-04" db="EMBL/GenBank/DDBJ databases">
        <title>A degradative enzymes factory behind the ericoid mycorrhizal symbiosis.</title>
        <authorList>
            <consortium name="DOE Joint Genome Institute"/>
            <person name="Martino E."/>
            <person name="Morin E."/>
            <person name="Grelet G."/>
            <person name="Kuo A."/>
            <person name="Kohler A."/>
            <person name="Daghino S."/>
            <person name="Barry K."/>
            <person name="Choi C."/>
            <person name="Cichocki N."/>
            <person name="Clum A."/>
            <person name="Copeland A."/>
            <person name="Hainaut M."/>
            <person name="Haridas S."/>
            <person name="Labutti K."/>
            <person name="Lindquist E."/>
            <person name="Lipzen A."/>
            <person name="Khouja H.-R."/>
            <person name="Murat C."/>
            <person name="Ohm R."/>
            <person name="Olson A."/>
            <person name="Spatafora J."/>
            <person name="Veneault-Fourrey C."/>
            <person name="Henrissat B."/>
            <person name="Grigoriev I."/>
            <person name="Martin F."/>
            <person name="Perotto S."/>
        </authorList>
    </citation>
    <scope>NUCLEOTIDE SEQUENCE [LARGE SCALE GENOMIC DNA]</scope>
    <source>
        <strain evidence="3 4">E</strain>
    </source>
</reference>
<dbReference type="AlphaFoldDB" id="A0A2J6TNE1"/>
<dbReference type="InParanoid" id="A0A2J6TNE1"/>
<keyword evidence="2" id="KW-0812">Transmembrane</keyword>
<keyword evidence="4" id="KW-1185">Reference proteome</keyword>
<dbReference type="GeneID" id="36594535"/>
<proteinExistence type="predicted"/>
<feature type="transmembrane region" description="Helical" evidence="2">
    <location>
        <begin position="254"/>
        <end position="277"/>
    </location>
</feature>
<evidence type="ECO:0000256" key="2">
    <source>
        <dbReference type="SAM" id="Phobius"/>
    </source>
</evidence>
<feature type="transmembrane region" description="Helical" evidence="2">
    <location>
        <begin position="133"/>
        <end position="151"/>
    </location>
</feature>
<dbReference type="EMBL" id="KZ613754">
    <property type="protein sequence ID" value="PMD64468.1"/>
    <property type="molecule type" value="Genomic_DNA"/>
</dbReference>
<evidence type="ECO:0000256" key="1">
    <source>
        <dbReference type="SAM" id="MobiDB-lite"/>
    </source>
</evidence>
<dbReference type="RefSeq" id="XP_024741372.1">
    <property type="nucleotide sequence ID" value="XM_024886458.1"/>
</dbReference>
<dbReference type="Proteomes" id="UP000235371">
    <property type="component" value="Unassembled WGS sequence"/>
</dbReference>
<organism evidence="3 4">
    <name type="scientific">Hyaloscypha bicolor E</name>
    <dbReference type="NCBI Taxonomy" id="1095630"/>
    <lineage>
        <taxon>Eukaryota</taxon>
        <taxon>Fungi</taxon>
        <taxon>Dikarya</taxon>
        <taxon>Ascomycota</taxon>
        <taxon>Pezizomycotina</taxon>
        <taxon>Leotiomycetes</taxon>
        <taxon>Helotiales</taxon>
        <taxon>Hyaloscyphaceae</taxon>
        <taxon>Hyaloscypha</taxon>
        <taxon>Hyaloscypha bicolor</taxon>
    </lineage>
</organism>
<dbReference type="OrthoDB" id="5342924at2759"/>
<keyword evidence="2" id="KW-0472">Membrane</keyword>
<accession>A0A2J6TNE1</accession>
<keyword evidence="2" id="KW-1133">Transmembrane helix</keyword>
<name>A0A2J6TNE1_9HELO</name>
<feature type="compositionally biased region" description="Basic residues" evidence="1">
    <location>
        <begin position="1"/>
        <end position="11"/>
    </location>
</feature>
<evidence type="ECO:0000313" key="4">
    <source>
        <dbReference type="Proteomes" id="UP000235371"/>
    </source>
</evidence>
<feature type="region of interest" description="Disordered" evidence="1">
    <location>
        <begin position="1"/>
        <end position="61"/>
    </location>
</feature>
<dbReference type="STRING" id="1095630.A0A2J6TNE1"/>
<feature type="transmembrane region" description="Helical" evidence="2">
    <location>
        <begin position="188"/>
        <end position="206"/>
    </location>
</feature>
<protein>
    <submittedName>
        <fullName evidence="3">Uncharacterized protein</fullName>
    </submittedName>
</protein>
<gene>
    <name evidence="3" type="ORF">K444DRAFT_660432</name>
</gene>
<sequence>MFHSSTQRKPRPMSFIPDDGTAWQRTIDSRIVQPSPSPRGAPTAGETELSSIPFAPNRWPRGVHGNDYTSLKHSTDISPPDSKDTKDAPLVSVEFRGFRSCSDIFPPDNVVIPYGEAPKVAIKRGLRGNWKKLVPHIIAVFVTLAVCQLSFRNVYWMDLRPPDEPVAFGLTQGGALNFLQLAAKLHELLILASVSALVLHAIQAQLTGRSGLPLGMIANAFELSSAQFLRRKSFWSFLWSVGPSTGKGLPYMHFWLLSLFSTILVTLAGPSSAIAVIPTLNYFDLPRPFVTPLVPYYVWNVSTELWPKTLSAASLNAPNSGIPCNDPNSDPEQEICPVGGFRDTYGWAGGLLFTDTDTGANITFPDATGATRRVLSAQSCNSTFDGRASAVSLNSFISGALTSYWIFAQQNFHGIALEAAQPHINIDSETPIFAPRVESMCNSYSNYNFDPENPENQTNMVFPSFGGASPIQVPDWAYKYSRPQNASNFTFVEIPGTGPESPSLGAVLALPLIENINGAWVQTTENLACSIYSSWIPVDAFYEPTVNDQVSYGIRGSMSDTCLDTPVDASSGRQSINTTIDIEYANAINQPIAFITGNLPALLGIYQRFIYNDSNYIPNGVIFKAPIPGVAGVVVTDDVARRQRAKLVSTVLAGVVTDGLARNVGDGSYPFSAPFFLLPNKTADGTLQGRFVFTSATGGEDEPLNTTNIADTEKWLRLNPTFQRYGYGYHWGGSRTTQFGISVLLVHLVVAIAHMAYVLREIMWKDRGLPGAWETIPEFFALAVNSGPSEKLHNTCAGISESRTWNEPVAVREASEGHLEMVLGRNQMLQMPMARAGMIYGALPET</sequence>
<feature type="transmembrane region" description="Helical" evidence="2">
    <location>
        <begin position="739"/>
        <end position="759"/>
    </location>
</feature>